<keyword evidence="1" id="KW-0812">Transmembrane</keyword>
<evidence type="ECO:0000313" key="2">
    <source>
        <dbReference type="EMBL" id="KAG0582783.1"/>
    </source>
</evidence>
<feature type="transmembrane region" description="Helical" evidence="1">
    <location>
        <begin position="136"/>
        <end position="162"/>
    </location>
</feature>
<feature type="transmembrane region" description="Helical" evidence="1">
    <location>
        <begin position="54"/>
        <end position="75"/>
    </location>
</feature>
<keyword evidence="1" id="KW-0472">Membrane</keyword>
<protein>
    <recommendedName>
        <fullName evidence="5">TLC domain-containing protein</fullName>
    </recommendedName>
</protein>
<feature type="transmembrane region" description="Helical" evidence="1">
    <location>
        <begin position="112"/>
        <end position="130"/>
    </location>
</feature>
<dbReference type="EMBL" id="CM026423">
    <property type="protein sequence ID" value="KAG0582783.1"/>
    <property type="molecule type" value="Genomic_DNA"/>
</dbReference>
<evidence type="ECO:0008006" key="5">
    <source>
        <dbReference type="Google" id="ProtNLM"/>
    </source>
</evidence>
<comment type="caution">
    <text evidence="2">The sequence shown here is derived from an EMBL/GenBank/DDBJ whole genome shotgun (WGS) entry which is preliminary data.</text>
</comment>
<feature type="transmembrane region" description="Helical" evidence="1">
    <location>
        <begin position="12"/>
        <end position="33"/>
    </location>
</feature>
<dbReference type="EMBL" id="CM026423">
    <property type="protein sequence ID" value="KAG0582785.1"/>
    <property type="molecule type" value="Genomic_DNA"/>
</dbReference>
<dbReference type="Proteomes" id="UP000822688">
    <property type="component" value="Chromosome 3"/>
</dbReference>
<feature type="transmembrane region" description="Helical" evidence="1">
    <location>
        <begin position="226"/>
        <end position="251"/>
    </location>
</feature>
<gene>
    <name evidence="2" type="ORF">KC19_3G085400</name>
    <name evidence="3" type="ORF">KC19_3G085600</name>
</gene>
<proteinExistence type="predicted"/>
<evidence type="ECO:0000313" key="3">
    <source>
        <dbReference type="EMBL" id="KAG0582785.1"/>
    </source>
</evidence>
<keyword evidence="4" id="KW-1185">Reference proteome</keyword>
<evidence type="ECO:0000256" key="1">
    <source>
        <dbReference type="SAM" id="Phobius"/>
    </source>
</evidence>
<reference evidence="2" key="1">
    <citation type="submission" date="2020-06" db="EMBL/GenBank/DDBJ databases">
        <title>WGS assembly of Ceratodon purpureus strain R40.</title>
        <authorList>
            <person name="Carey S.B."/>
            <person name="Jenkins J."/>
            <person name="Shu S."/>
            <person name="Lovell J.T."/>
            <person name="Sreedasyam A."/>
            <person name="Maumus F."/>
            <person name="Tiley G.P."/>
            <person name="Fernandez-Pozo N."/>
            <person name="Barry K."/>
            <person name="Chen C."/>
            <person name="Wang M."/>
            <person name="Lipzen A."/>
            <person name="Daum C."/>
            <person name="Saski C.A."/>
            <person name="Payton A.C."/>
            <person name="Mcbreen J.C."/>
            <person name="Conrad R.E."/>
            <person name="Kollar L.M."/>
            <person name="Olsson S."/>
            <person name="Huttunen S."/>
            <person name="Landis J.B."/>
            <person name="Wickett N.J."/>
            <person name="Johnson M.G."/>
            <person name="Rensing S.A."/>
            <person name="Grimwood J."/>
            <person name="Schmutz J."/>
            <person name="Mcdaniel S.F."/>
        </authorList>
    </citation>
    <scope>NUCLEOTIDE SEQUENCE</scope>
    <source>
        <strain evidence="2">R40</strain>
    </source>
</reference>
<dbReference type="AlphaFoldDB" id="A0A8T0IK15"/>
<evidence type="ECO:0000313" key="4">
    <source>
        <dbReference type="Proteomes" id="UP000822688"/>
    </source>
</evidence>
<sequence length="293" mass="33749">MAIRWYTLAPPMVVYFFAILVITKLAEALLFRYCTVYRDHLSWHQRRKFIAHCWLALTAVVGFIIQCIAYFPAIFKGTVVPNTNVHLLLGLSTIIIVVYMHDLAYTRANIPLMIHHLSTALALVLVVFSINDTNSVQTFLMFSTIMLMFETLSGTTYIAMILHRLWASPLPHPIRYMWAGRFMRLAAWWFVITRVFVYTFALTRFIQVASKGQSKLEFAPPGELPVVALIGNWFYVWAFYLPVMFLALMYAHYHTAVVMFKLARRYIGRDVKPPGALEGIVVVERDDKDLLAT</sequence>
<accession>A0A8T0IK15</accession>
<organism evidence="2 4">
    <name type="scientific">Ceratodon purpureus</name>
    <name type="common">Fire moss</name>
    <name type="synonym">Dicranum purpureum</name>
    <dbReference type="NCBI Taxonomy" id="3225"/>
    <lineage>
        <taxon>Eukaryota</taxon>
        <taxon>Viridiplantae</taxon>
        <taxon>Streptophyta</taxon>
        <taxon>Embryophyta</taxon>
        <taxon>Bryophyta</taxon>
        <taxon>Bryophytina</taxon>
        <taxon>Bryopsida</taxon>
        <taxon>Dicranidae</taxon>
        <taxon>Pseudoditrichales</taxon>
        <taxon>Ditrichaceae</taxon>
        <taxon>Ceratodon</taxon>
    </lineage>
</organism>
<feature type="transmembrane region" description="Helical" evidence="1">
    <location>
        <begin position="87"/>
        <end position="105"/>
    </location>
</feature>
<name>A0A8T0IK15_CERPU</name>
<feature type="transmembrane region" description="Helical" evidence="1">
    <location>
        <begin position="182"/>
        <end position="206"/>
    </location>
</feature>
<keyword evidence="1" id="KW-1133">Transmembrane helix</keyword>